<dbReference type="AlphaFoldDB" id="A0A537JDQ8"/>
<gene>
    <name evidence="2" type="ORF">E6H04_06600</name>
</gene>
<evidence type="ECO:0000256" key="1">
    <source>
        <dbReference type="SAM" id="MobiDB-lite"/>
    </source>
</evidence>
<reference evidence="2 3" key="1">
    <citation type="journal article" date="2019" name="Nat. Microbiol.">
        <title>Mediterranean grassland soil C-N compound turnover is dependent on rainfall and depth, and is mediated by genomically divergent microorganisms.</title>
        <authorList>
            <person name="Diamond S."/>
            <person name="Andeer P.F."/>
            <person name="Li Z."/>
            <person name="Crits-Christoph A."/>
            <person name="Burstein D."/>
            <person name="Anantharaman K."/>
            <person name="Lane K.R."/>
            <person name="Thomas B.C."/>
            <person name="Pan C."/>
            <person name="Northen T.R."/>
            <person name="Banfield J.F."/>
        </authorList>
    </citation>
    <scope>NUCLEOTIDE SEQUENCE [LARGE SCALE GENOMIC DNA]</scope>
    <source>
        <strain evidence="2">NP_7</strain>
    </source>
</reference>
<comment type="caution">
    <text evidence="2">The sequence shown here is derived from an EMBL/GenBank/DDBJ whole genome shotgun (WGS) entry which is preliminary data.</text>
</comment>
<evidence type="ECO:0000313" key="2">
    <source>
        <dbReference type="EMBL" id="TMI81472.1"/>
    </source>
</evidence>
<feature type="compositionally biased region" description="Low complexity" evidence="1">
    <location>
        <begin position="102"/>
        <end position="111"/>
    </location>
</feature>
<dbReference type="Proteomes" id="UP000320048">
    <property type="component" value="Unassembled WGS sequence"/>
</dbReference>
<feature type="region of interest" description="Disordered" evidence="1">
    <location>
        <begin position="21"/>
        <end position="160"/>
    </location>
</feature>
<name>A0A537JDQ8_9BACT</name>
<protein>
    <submittedName>
        <fullName evidence="2">Uncharacterized protein</fullName>
    </submittedName>
</protein>
<feature type="compositionally biased region" description="Pro residues" evidence="1">
    <location>
        <begin position="79"/>
        <end position="101"/>
    </location>
</feature>
<feature type="compositionally biased region" description="Basic and acidic residues" evidence="1">
    <location>
        <begin position="21"/>
        <end position="32"/>
    </location>
</feature>
<dbReference type="EMBL" id="VBAO01000171">
    <property type="protein sequence ID" value="TMI81472.1"/>
    <property type="molecule type" value="Genomic_DNA"/>
</dbReference>
<evidence type="ECO:0000313" key="3">
    <source>
        <dbReference type="Proteomes" id="UP000320048"/>
    </source>
</evidence>
<proteinExistence type="predicted"/>
<sequence>MNKKREALRHGLRSFIEDTSRELADLEGRDLHPTPVPPAPQDGHSPVIGAANDAALGSATAPVPAPPAAGGPAATRLPPASPAVPAPPAAGGPAASHPPPTSHAAPPSGAAVPVTEGRSSAAPAVPPPAAAVPAAPSRRVGARKRLRQRPAPDVDADGVNPDQVHARKGVCFAFFLNPACWRIPEAYCNSALQVCITRECPIYHLHKDALEARFARKFRHFW</sequence>
<accession>A0A537JDQ8</accession>
<organism evidence="2 3">
    <name type="scientific">Candidatus Segetimicrobium genomatis</name>
    <dbReference type="NCBI Taxonomy" id="2569760"/>
    <lineage>
        <taxon>Bacteria</taxon>
        <taxon>Bacillati</taxon>
        <taxon>Candidatus Sysuimicrobiota</taxon>
        <taxon>Candidatus Sysuimicrobiia</taxon>
        <taxon>Candidatus Sysuimicrobiales</taxon>
        <taxon>Candidatus Segetimicrobiaceae</taxon>
        <taxon>Candidatus Segetimicrobium</taxon>
    </lineage>
</organism>